<accession>A0ABD0LPP5</accession>
<dbReference type="Gene3D" id="3.30.1140.40">
    <property type="entry name" value="Tctex-1"/>
    <property type="match status" value="1"/>
</dbReference>
<dbReference type="Proteomes" id="UP001519460">
    <property type="component" value="Unassembled WGS sequence"/>
</dbReference>
<keyword evidence="4" id="KW-1185">Reference proteome</keyword>
<feature type="region of interest" description="Disordered" evidence="2">
    <location>
        <begin position="1"/>
        <end position="52"/>
    </location>
</feature>
<evidence type="ECO:0000256" key="2">
    <source>
        <dbReference type="SAM" id="MobiDB-lite"/>
    </source>
</evidence>
<evidence type="ECO:0000256" key="1">
    <source>
        <dbReference type="ARBA" id="ARBA00005361"/>
    </source>
</evidence>
<protein>
    <recommendedName>
        <fullName evidence="5">Tctex1 domain-containing protein 2</fullName>
    </recommendedName>
</protein>
<dbReference type="EMBL" id="JACVVK020000033">
    <property type="protein sequence ID" value="KAK7501042.1"/>
    <property type="molecule type" value="Genomic_DNA"/>
</dbReference>
<evidence type="ECO:0008006" key="5">
    <source>
        <dbReference type="Google" id="ProtNLM"/>
    </source>
</evidence>
<evidence type="ECO:0000313" key="4">
    <source>
        <dbReference type="Proteomes" id="UP001519460"/>
    </source>
</evidence>
<comment type="similarity">
    <text evidence="1">Belongs to the dynein light chain Tctex-type family.</text>
</comment>
<name>A0ABD0LPP5_9CAEN</name>
<dbReference type="CDD" id="cd21451">
    <property type="entry name" value="DLC-like_TCTEX1D"/>
    <property type="match status" value="1"/>
</dbReference>
<dbReference type="PANTHER" id="PTHR21255:SF65">
    <property type="entry name" value="TCTEX1 DOMAIN-CONTAINING PROTEIN 2"/>
    <property type="match status" value="1"/>
</dbReference>
<evidence type="ECO:0000313" key="3">
    <source>
        <dbReference type="EMBL" id="KAK7501042.1"/>
    </source>
</evidence>
<comment type="caution">
    <text evidence="3">The sequence shown here is derived from an EMBL/GenBank/DDBJ whole genome shotgun (WGS) entry which is preliminary data.</text>
</comment>
<dbReference type="Pfam" id="PF03645">
    <property type="entry name" value="Tctex-1"/>
    <property type="match status" value="1"/>
</dbReference>
<dbReference type="InterPro" id="IPR005334">
    <property type="entry name" value="Tctex-1-like"/>
</dbReference>
<organism evidence="3 4">
    <name type="scientific">Batillaria attramentaria</name>
    <dbReference type="NCBI Taxonomy" id="370345"/>
    <lineage>
        <taxon>Eukaryota</taxon>
        <taxon>Metazoa</taxon>
        <taxon>Spiralia</taxon>
        <taxon>Lophotrochozoa</taxon>
        <taxon>Mollusca</taxon>
        <taxon>Gastropoda</taxon>
        <taxon>Caenogastropoda</taxon>
        <taxon>Sorbeoconcha</taxon>
        <taxon>Cerithioidea</taxon>
        <taxon>Batillariidae</taxon>
        <taxon>Batillaria</taxon>
    </lineage>
</organism>
<proteinExistence type="inferred from homology"/>
<reference evidence="3 4" key="1">
    <citation type="journal article" date="2023" name="Sci. Data">
        <title>Genome assembly of the Korean intertidal mud-creeper Batillaria attramentaria.</title>
        <authorList>
            <person name="Patra A.K."/>
            <person name="Ho P.T."/>
            <person name="Jun S."/>
            <person name="Lee S.J."/>
            <person name="Kim Y."/>
            <person name="Won Y.J."/>
        </authorList>
    </citation>
    <scope>NUCLEOTIDE SEQUENCE [LARGE SCALE GENOMIC DNA]</scope>
    <source>
        <strain evidence="3">Wonlab-2016</strain>
    </source>
</reference>
<gene>
    <name evidence="3" type="ORF">BaRGS_00007527</name>
</gene>
<dbReference type="AlphaFoldDB" id="A0ABD0LPP5"/>
<feature type="compositionally biased region" description="Polar residues" evidence="2">
    <location>
        <begin position="1"/>
        <end position="18"/>
    </location>
</feature>
<dbReference type="PANTHER" id="PTHR21255">
    <property type="entry name" value="T-COMPLEX-ASSOCIATED-TESTIS-EXPRESSED 1/ DYNEIN LIGHT CHAIN"/>
    <property type="match status" value="1"/>
</dbReference>
<dbReference type="InterPro" id="IPR038586">
    <property type="entry name" value="Tctex-1-like_sf"/>
</dbReference>
<sequence length="205" mass="22667">MATEAQSSVPVQADSNAQMKKRRQSQFPADGATTGPNIRRMSRLEPRGSIQYGGANRRMSYASRHSSGTISGLSWGALGGFKAQPKMANTYRMAPESSERFKAGTAERIMTGILESYLDGEKYDKTMCVSLSKSLSDVIKERMKDQGWSPRYKFVCVVTLGEAREQGLAVSSRCMWNTDTDSFASANYKKGNLFAVATLYALYFE</sequence>